<evidence type="ECO:0000256" key="2">
    <source>
        <dbReference type="ARBA" id="ARBA00022741"/>
    </source>
</evidence>
<protein>
    <recommendedName>
        <fullName evidence="6">AIG1-type G domain-containing protein</fullName>
    </recommendedName>
</protein>
<keyword evidence="5" id="KW-0472">Membrane</keyword>
<reference evidence="7" key="1">
    <citation type="submission" date="2021-01" db="EMBL/GenBank/DDBJ databases">
        <authorList>
            <person name="Bezrukov I."/>
        </authorList>
    </citation>
    <scope>NUCLEOTIDE SEQUENCE</scope>
</reference>
<dbReference type="Pfam" id="PF04548">
    <property type="entry name" value="AIG1"/>
    <property type="match status" value="1"/>
</dbReference>
<dbReference type="SUPFAM" id="SSF52540">
    <property type="entry name" value="P-loop containing nucleoside triphosphate hydrolases"/>
    <property type="match status" value="1"/>
</dbReference>
<evidence type="ECO:0000256" key="3">
    <source>
        <dbReference type="ARBA" id="ARBA00023134"/>
    </source>
</evidence>
<dbReference type="GO" id="GO:0005525">
    <property type="term" value="F:GTP binding"/>
    <property type="evidence" value="ECO:0007669"/>
    <property type="project" value="UniProtKB-KW"/>
</dbReference>
<keyword evidence="3" id="KW-0342">GTP-binding</keyword>
<dbReference type="PANTHER" id="PTHR10903:SF146">
    <property type="entry name" value="AIG1-LIKE PROTEIN_ 48352-49494-RELATED"/>
    <property type="match status" value="1"/>
</dbReference>
<organism evidence="7 8">
    <name type="scientific">Arabidopsis arenosa</name>
    <name type="common">Sand rock-cress</name>
    <name type="synonym">Cardaminopsis arenosa</name>
    <dbReference type="NCBI Taxonomy" id="38785"/>
    <lineage>
        <taxon>Eukaryota</taxon>
        <taxon>Viridiplantae</taxon>
        <taxon>Streptophyta</taxon>
        <taxon>Embryophyta</taxon>
        <taxon>Tracheophyta</taxon>
        <taxon>Spermatophyta</taxon>
        <taxon>Magnoliopsida</taxon>
        <taxon>eudicotyledons</taxon>
        <taxon>Gunneridae</taxon>
        <taxon>Pentapetalae</taxon>
        <taxon>rosids</taxon>
        <taxon>malvids</taxon>
        <taxon>Brassicales</taxon>
        <taxon>Brassicaceae</taxon>
        <taxon>Camelineae</taxon>
        <taxon>Arabidopsis</taxon>
    </lineage>
</organism>
<dbReference type="EMBL" id="LR999451">
    <property type="protein sequence ID" value="CAE5959183.1"/>
    <property type="molecule type" value="Genomic_DNA"/>
</dbReference>
<feature type="domain" description="AIG1-type G" evidence="6">
    <location>
        <begin position="11"/>
        <end position="219"/>
    </location>
</feature>
<gene>
    <name evidence="7" type="ORF">AARE701A_LOCUS2725</name>
</gene>
<comment type="similarity">
    <text evidence="1">Belongs to the TRAFAC class TrmE-Era-EngA-EngB-Septin-like GTPase superfamily. AIG1/Toc34/Toc159-like paraseptin GTPase family. IAN subfamily.</text>
</comment>
<dbReference type="Proteomes" id="UP000682877">
    <property type="component" value="Chromosome 1"/>
</dbReference>
<name>A0A8S1ZHH8_ARAAE</name>
<feature type="coiled-coil region" evidence="4">
    <location>
        <begin position="272"/>
        <end position="306"/>
    </location>
</feature>
<keyword evidence="5" id="KW-1133">Transmembrane helix</keyword>
<evidence type="ECO:0000313" key="7">
    <source>
        <dbReference type="EMBL" id="CAE5959183.1"/>
    </source>
</evidence>
<evidence type="ECO:0000256" key="1">
    <source>
        <dbReference type="ARBA" id="ARBA00008535"/>
    </source>
</evidence>
<keyword evidence="4" id="KW-0175">Coiled coil</keyword>
<evidence type="ECO:0000259" key="6">
    <source>
        <dbReference type="PROSITE" id="PS51720"/>
    </source>
</evidence>
<evidence type="ECO:0000313" key="8">
    <source>
        <dbReference type="Proteomes" id="UP000682877"/>
    </source>
</evidence>
<sequence>MNLSEHPSAYKAVKNIVLVGRTGNGKSATGNSLIGKDVFISEAKATGVTKTCETYKAVTPGGSRINVIDTPGLFDLSVSAEFISKEIINCLRLAEGGLHVVVLVLSVRTRITQEEENTLSTLLVLFGTEILDYLIVLFTGGDELEANNQTLDDYFYQGCPDFLKTVLDLCGDRKVMFNNMTKDKRKKVEQVQQFLALVAKVEEHNDRKPFKGKMYREIKNETKWLKEQKKAVEARNLGEAELAKMKKEIQMAYDTRMSQMEEMVKNTLKETSAVHERMFSMLNENLEKAQRENIDLRKEHDREQKKRMLIKLGFGVPGAALGVIGPAAALALCSIL</sequence>
<dbReference type="InterPro" id="IPR027417">
    <property type="entry name" value="P-loop_NTPase"/>
</dbReference>
<accession>A0A8S1ZHH8</accession>
<feature type="transmembrane region" description="Helical" evidence="5">
    <location>
        <begin position="312"/>
        <end position="332"/>
    </location>
</feature>
<proteinExistence type="inferred from homology"/>
<evidence type="ECO:0000256" key="4">
    <source>
        <dbReference type="SAM" id="Coils"/>
    </source>
</evidence>
<dbReference type="PROSITE" id="PS51720">
    <property type="entry name" value="G_AIG1"/>
    <property type="match status" value="1"/>
</dbReference>
<dbReference type="Gene3D" id="3.40.50.300">
    <property type="entry name" value="P-loop containing nucleotide triphosphate hydrolases"/>
    <property type="match status" value="1"/>
</dbReference>
<keyword evidence="2" id="KW-0547">Nucleotide-binding</keyword>
<keyword evidence="5" id="KW-0812">Transmembrane</keyword>
<dbReference type="CDD" id="cd01852">
    <property type="entry name" value="AIG1"/>
    <property type="match status" value="1"/>
</dbReference>
<dbReference type="InterPro" id="IPR006703">
    <property type="entry name" value="G_AIG1"/>
</dbReference>
<evidence type="ECO:0000256" key="5">
    <source>
        <dbReference type="SAM" id="Phobius"/>
    </source>
</evidence>
<dbReference type="AlphaFoldDB" id="A0A8S1ZHH8"/>
<keyword evidence="8" id="KW-1185">Reference proteome</keyword>
<dbReference type="PANTHER" id="PTHR10903">
    <property type="entry name" value="GTPASE, IMAP FAMILY MEMBER-RELATED"/>
    <property type="match status" value="1"/>
</dbReference>
<dbReference type="FunFam" id="3.40.50.300:FF:000840">
    <property type="entry name" value="Immune-associated nucleotide-binding protein 9"/>
    <property type="match status" value="1"/>
</dbReference>
<dbReference type="InterPro" id="IPR045058">
    <property type="entry name" value="GIMA/IAN/Toc"/>
</dbReference>